<reference evidence="2" key="1">
    <citation type="submission" date="2006-10" db="EMBL/GenBank/DDBJ databases">
        <authorList>
            <person name="Amadeo P."/>
            <person name="Zhao Q."/>
            <person name="Wortman J."/>
            <person name="Fraser-Liggett C."/>
            <person name="Carlton J."/>
        </authorList>
    </citation>
    <scope>NUCLEOTIDE SEQUENCE</scope>
    <source>
        <strain evidence="2">G3</strain>
    </source>
</reference>
<dbReference type="SUPFAM" id="SSF52540">
    <property type="entry name" value="P-loop containing nucleoside triphosphate hydrolases"/>
    <property type="match status" value="1"/>
</dbReference>
<dbReference type="eggNOG" id="KOG0087">
    <property type="taxonomic scope" value="Eukaryota"/>
</dbReference>
<sequence>MIGDAGVGKTALVRRLITDEFDGVLDSTIGVEYSLYKLSIGNQKIQLQIWDTAGQEQYRALSQAYYRDAVGVLIVFSYNNHHSFEGLEDWIVDVRNYCHPKAKILLVGNKIDLESERTVSKAEIEQFSNNNRLEYIETSAKTNANVTEAFHKAARNVFQSVVTKEIQIGIQPTLYAPKKKEEKTGCC</sequence>
<dbReference type="GO" id="GO:0005525">
    <property type="term" value="F:GTP binding"/>
    <property type="evidence" value="ECO:0007669"/>
    <property type="project" value="InterPro"/>
</dbReference>
<reference evidence="2" key="2">
    <citation type="journal article" date="2007" name="Science">
        <title>Draft genome sequence of the sexually transmitted pathogen Trichomonas vaginalis.</title>
        <authorList>
            <person name="Carlton J.M."/>
            <person name="Hirt R.P."/>
            <person name="Silva J.C."/>
            <person name="Delcher A.L."/>
            <person name="Schatz M."/>
            <person name="Zhao Q."/>
            <person name="Wortman J.R."/>
            <person name="Bidwell S.L."/>
            <person name="Alsmark U.C.M."/>
            <person name="Besteiro S."/>
            <person name="Sicheritz-Ponten T."/>
            <person name="Noel C.J."/>
            <person name="Dacks J.B."/>
            <person name="Foster P.G."/>
            <person name="Simillion C."/>
            <person name="Van de Peer Y."/>
            <person name="Miranda-Saavedra D."/>
            <person name="Barton G.J."/>
            <person name="Westrop G.D."/>
            <person name="Mueller S."/>
            <person name="Dessi D."/>
            <person name="Fiori P.L."/>
            <person name="Ren Q."/>
            <person name="Paulsen I."/>
            <person name="Zhang H."/>
            <person name="Bastida-Corcuera F.D."/>
            <person name="Simoes-Barbosa A."/>
            <person name="Brown M.T."/>
            <person name="Hayes R.D."/>
            <person name="Mukherjee M."/>
            <person name="Okumura C.Y."/>
            <person name="Schneider R."/>
            <person name="Smith A.J."/>
            <person name="Vanacova S."/>
            <person name="Villalvazo M."/>
            <person name="Haas B.J."/>
            <person name="Pertea M."/>
            <person name="Feldblyum T.V."/>
            <person name="Utterback T.R."/>
            <person name="Shu C.L."/>
            <person name="Osoegawa K."/>
            <person name="de Jong P.J."/>
            <person name="Hrdy I."/>
            <person name="Horvathova L."/>
            <person name="Zubacova Z."/>
            <person name="Dolezal P."/>
            <person name="Malik S.B."/>
            <person name="Logsdon J.M. Jr."/>
            <person name="Henze K."/>
            <person name="Gupta A."/>
            <person name="Wang C.C."/>
            <person name="Dunne R.L."/>
            <person name="Upcroft J.A."/>
            <person name="Upcroft P."/>
            <person name="White O."/>
            <person name="Salzberg S.L."/>
            <person name="Tang P."/>
            <person name="Chiu C.-H."/>
            <person name="Lee Y.-S."/>
            <person name="Embley T.M."/>
            <person name="Coombs G.H."/>
            <person name="Mottram J.C."/>
            <person name="Tachezy J."/>
            <person name="Fraser-Liggett C.M."/>
            <person name="Johnson P.J."/>
        </authorList>
    </citation>
    <scope>NUCLEOTIDE SEQUENCE [LARGE SCALE GENOMIC DNA]</scope>
    <source>
        <strain evidence="2">G3</strain>
    </source>
</reference>
<name>A2GDY7_TRIV3</name>
<dbReference type="InterPro" id="IPR001806">
    <property type="entry name" value="Small_GTPase"/>
</dbReference>
<dbReference type="VEuPathDB" id="TrichDB:TVAG_570520"/>
<dbReference type="PROSITE" id="PS51420">
    <property type="entry name" value="RHO"/>
    <property type="match status" value="1"/>
</dbReference>
<accession>A2GDY7</accession>
<dbReference type="PROSITE" id="PS51421">
    <property type="entry name" value="RAS"/>
    <property type="match status" value="1"/>
</dbReference>
<dbReference type="Pfam" id="PF00071">
    <property type="entry name" value="Ras"/>
    <property type="match status" value="1"/>
</dbReference>
<evidence type="ECO:0000256" key="1">
    <source>
        <dbReference type="ARBA" id="ARBA00006270"/>
    </source>
</evidence>
<dbReference type="InterPro" id="IPR027417">
    <property type="entry name" value="P-loop_NTPase"/>
</dbReference>
<evidence type="ECO:0000313" key="2">
    <source>
        <dbReference type="EMBL" id="EAX84628.1"/>
    </source>
</evidence>
<evidence type="ECO:0000313" key="3">
    <source>
        <dbReference type="Proteomes" id="UP000001542"/>
    </source>
</evidence>
<dbReference type="AlphaFoldDB" id="A2GDY7"/>
<dbReference type="PRINTS" id="PR00449">
    <property type="entry name" value="RASTRNSFRMNG"/>
</dbReference>
<dbReference type="NCBIfam" id="TIGR00231">
    <property type="entry name" value="small_GTP"/>
    <property type="match status" value="1"/>
</dbReference>
<proteinExistence type="inferred from homology"/>
<dbReference type="PROSITE" id="PS51419">
    <property type="entry name" value="RAB"/>
    <property type="match status" value="1"/>
</dbReference>
<dbReference type="OrthoDB" id="63533at2759"/>
<dbReference type="PANTHER" id="PTHR47979">
    <property type="entry name" value="DRAB11-RELATED"/>
    <property type="match status" value="1"/>
</dbReference>
<dbReference type="FunFam" id="3.40.50.300:FF:000823">
    <property type="entry name" value="Small GTPase RAB, putative"/>
    <property type="match status" value="1"/>
</dbReference>
<dbReference type="GO" id="GO:0006887">
    <property type="term" value="P:exocytosis"/>
    <property type="evidence" value="ECO:0000318"/>
    <property type="project" value="GO_Central"/>
</dbReference>
<dbReference type="SMR" id="A2GDY7"/>
<dbReference type="EMBL" id="DS115273">
    <property type="protein sequence ID" value="EAX84628.1"/>
    <property type="molecule type" value="Genomic_DNA"/>
</dbReference>
<dbReference type="SMART" id="SM00175">
    <property type="entry name" value="RAB"/>
    <property type="match status" value="1"/>
</dbReference>
<dbReference type="Gene3D" id="3.40.50.300">
    <property type="entry name" value="P-loop containing nucleotide triphosphate hydrolases"/>
    <property type="match status" value="1"/>
</dbReference>
<dbReference type="CDD" id="cd00154">
    <property type="entry name" value="Rab"/>
    <property type="match status" value="1"/>
</dbReference>
<dbReference type="KEGG" id="tva:4742264"/>
<dbReference type="SMART" id="SM00176">
    <property type="entry name" value="RAN"/>
    <property type="match status" value="1"/>
</dbReference>
<dbReference type="Proteomes" id="UP000001542">
    <property type="component" value="Unassembled WGS sequence"/>
</dbReference>
<dbReference type="OMA" id="ITMYLED"/>
<dbReference type="VEuPathDB" id="TrichDB:TVAGG3_0419120"/>
<dbReference type="InParanoid" id="A2GDY7"/>
<dbReference type="SMART" id="SM00173">
    <property type="entry name" value="RAS"/>
    <property type="match status" value="1"/>
</dbReference>
<keyword evidence="3" id="KW-1185">Reference proteome</keyword>
<dbReference type="GO" id="GO:0016020">
    <property type="term" value="C:membrane"/>
    <property type="evidence" value="ECO:0000318"/>
    <property type="project" value="GO_Central"/>
</dbReference>
<dbReference type="GO" id="GO:0003924">
    <property type="term" value="F:GTPase activity"/>
    <property type="evidence" value="ECO:0000318"/>
    <property type="project" value="GO_Central"/>
</dbReference>
<organism evidence="2 3">
    <name type="scientific">Trichomonas vaginalis (strain ATCC PRA-98 / G3)</name>
    <dbReference type="NCBI Taxonomy" id="412133"/>
    <lineage>
        <taxon>Eukaryota</taxon>
        <taxon>Metamonada</taxon>
        <taxon>Parabasalia</taxon>
        <taxon>Trichomonadida</taxon>
        <taxon>Trichomonadidae</taxon>
        <taxon>Trichomonas</taxon>
    </lineage>
</organism>
<dbReference type="InterPro" id="IPR050209">
    <property type="entry name" value="Rab_GTPases_membrane_traffic"/>
</dbReference>
<dbReference type="RefSeq" id="XP_001297558.1">
    <property type="nucleotide sequence ID" value="XM_001297557.1"/>
</dbReference>
<dbReference type="STRING" id="5722.A2GDY7"/>
<dbReference type="InterPro" id="IPR005225">
    <property type="entry name" value="Small_GTP-bd"/>
</dbReference>
<comment type="similarity">
    <text evidence="1">Belongs to the small GTPase superfamily. Rab family.</text>
</comment>
<protein>
    <submittedName>
        <fullName evidence="2">Small GTP-binding protein, putative</fullName>
    </submittedName>
</protein>
<gene>
    <name evidence="2" type="ORF">TVAG_570520</name>
</gene>
<dbReference type="SMART" id="SM00174">
    <property type="entry name" value="RHO"/>
    <property type="match status" value="1"/>
</dbReference>